<evidence type="ECO:0000259" key="1">
    <source>
        <dbReference type="Pfam" id="PF10546"/>
    </source>
</evidence>
<organism evidence="2 3">
    <name type="scientific">Aliarcobacter butzleri</name>
    <dbReference type="NCBI Taxonomy" id="28197"/>
    <lineage>
        <taxon>Bacteria</taxon>
        <taxon>Pseudomonadati</taxon>
        <taxon>Campylobacterota</taxon>
        <taxon>Epsilonproteobacteria</taxon>
        <taxon>Campylobacterales</taxon>
        <taxon>Arcobacteraceae</taxon>
        <taxon>Aliarcobacter</taxon>
    </lineage>
</organism>
<name>A0AAW7Q728_9BACT</name>
<reference evidence="2" key="1">
    <citation type="journal article" date="2023" name="Microorganisms">
        <title>Genomic Characterization of Arcobacter butzleri Strains Isolated from Various Sources in Lithuania.</title>
        <authorList>
            <person name="Uljanovas D."/>
            <person name="Golz G."/>
            <person name="Fleischmann S."/>
            <person name="Kudirkiene E."/>
            <person name="Kasetiene N."/>
            <person name="Grineviciene A."/>
            <person name="Tamuleviciene E."/>
            <person name="Aksomaitiene J."/>
            <person name="Alter T."/>
            <person name="Malakauskas M."/>
        </authorList>
    </citation>
    <scope>NUCLEOTIDE SEQUENCE</scope>
    <source>
        <strain evidence="2">W48</strain>
    </source>
</reference>
<comment type="caution">
    <text evidence="2">The sequence shown here is derived from an EMBL/GenBank/DDBJ whole genome shotgun (WGS) entry which is preliminary data.</text>
</comment>
<evidence type="ECO:0000313" key="2">
    <source>
        <dbReference type="EMBL" id="MDN5114881.1"/>
    </source>
</evidence>
<sequence>MGKVLTAEYKGELEIGEMKIPCAVLEDGTRVLNEANIIKNFGSMGGKNYKLRNKNENGPLPLFIASKALEPFIYGVFEEEDLEPIEYTTDGKNVLKGYDATILPKVCEVWLKAREYNTLQASQLPKAMKAEILMRSLAMIGITALVDEATGYQYDRERFELQKILKAYIASEILKWQLTFTDEFYKEVYRLWGLPFIPKYIKNKPSFIGAITTKYVYDVLPDGVVEKIREVNPKTKKGYWKYKFHQFLSEEIGREHLKKQIIETTLIMRMSKTKEEFIKRFNEMYGKNLQLELDFGDDDELIEIEPKKSKFNKNLEKALEFNPDKEKKHKVEQGKLF</sequence>
<dbReference type="EMBL" id="JAQJJC010000016">
    <property type="protein sequence ID" value="MDN5114881.1"/>
    <property type="molecule type" value="Genomic_DNA"/>
</dbReference>
<dbReference type="InterPro" id="IPR018874">
    <property type="entry name" value="Phage_Mx8_p63_C"/>
</dbReference>
<dbReference type="AlphaFoldDB" id="A0AAW7Q728"/>
<proteinExistence type="predicted"/>
<feature type="domain" description="Bacteriophage Mx8 p63 C-terminal" evidence="1">
    <location>
        <begin position="164"/>
        <end position="257"/>
    </location>
</feature>
<dbReference type="RefSeq" id="WP_301343224.1">
    <property type="nucleotide sequence ID" value="NZ_JAQJJC010000016.1"/>
</dbReference>
<dbReference type="Proteomes" id="UP001170713">
    <property type="component" value="Unassembled WGS sequence"/>
</dbReference>
<accession>A0AAW7Q728</accession>
<dbReference type="Pfam" id="PF10546">
    <property type="entry name" value="P63C"/>
    <property type="match status" value="1"/>
</dbReference>
<gene>
    <name evidence="2" type="ORF">PJV88_09600</name>
</gene>
<evidence type="ECO:0000313" key="3">
    <source>
        <dbReference type="Proteomes" id="UP001170713"/>
    </source>
</evidence>
<protein>
    <submittedName>
        <fullName evidence="2">P63C domain-containing protein</fullName>
    </submittedName>
</protein>
<reference evidence="2" key="2">
    <citation type="submission" date="2023-01" db="EMBL/GenBank/DDBJ databases">
        <authorList>
            <person name="Uljanovas D."/>
        </authorList>
    </citation>
    <scope>NUCLEOTIDE SEQUENCE</scope>
    <source>
        <strain evidence="2">W48</strain>
    </source>
</reference>